<accession>A0A2X3JAT9</accession>
<organism evidence="1 2">
    <name type="scientific">Cedecea neteri</name>
    <dbReference type="NCBI Taxonomy" id="158822"/>
    <lineage>
        <taxon>Bacteria</taxon>
        <taxon>Pseudomonadati</taxon>
        <taxon>Pseudomonadota</taxon>
        <taxon>Gammaproteobacteria</taxon>
        <taxon>Enterobacterales</taxon>
        <taxon>Enterobacteriaceae</taxon>
        <taxon>Cedecea</taxon>
    </lineage>
</organism>
<sequence>MEFVCNPCASRDLRLLSRRKAYVATLLSRSPRFGIDGQSVGVVTESKAGFSQLRMRKMNVWAQGYGYLSPVAVDNVTVFLTDSSVY</sequence>
<dbReference type="Gene3D" id="1.10.1710.10">
    <property type="entry name" value="ProQ/FinO domain"/>
    <property type="match status" value="1"/>
</dbReference>
<evidence type="ECO:0000313" key="2">
    <source>
        <dbReference type="Proteomes" id="UP000251197"/>
    </source>
</evidence>
<dbReference type="Proteomes" id="UP000251197">
    <property type="component" value="Unassembled WGS sequence"/>
</dbReference>
<dbReference type="SUPFAM" id="SSF48657">
    <property type="entry name" value="FinO-like"/>
    <property type="match status" value="1"/>
</dbReference>
<dbReference type="InterPro" id="IPR036442">
    <property type="entry name" value="ProQ/FinO_sf"/>
</dbReference>
<dbReference type="EMBL" id="UAVU01000009">
    <property type="protein sequence ID" value="SQC92164.1"/>
    <property type="molecule type" value="Genomic_DNA"/>
</dbReference>
<evidence type="ECO:0000313" key="1">
    <source>
        <dbReference type="EMBL" id="SQC92164.1"/>
    </source>
</evidence>
<gene>
    <name evidence="1" type="ORF">NCTC12120_05356</name>
</gene>
<reference evidence="1 2" key="1">
    <citation type="submission" date="2018-06" db="EMBL/GenBank/DDBJ databases">
        <authorList>
            <consortium name="Pathogen Informatics"/>
            <person name="Doyle S."/>
        </authorList>
    </citation>
    <scope>NUCLEOTIDE SEQUENCE [LARGE SCALE GENOMIC DNA]</scope>
    <source>
        <strain evidence="1 2">NCTC12120</strain>
    </source>
</reference>
<dbReference type="AlphaFoldDB" id="A0A2X3JAT9"/>
<proteinExistence type="predicted"/>
<name>A0A2X3JAT9_9ENTR</name>
<protein>
    <submittedName>
        <fullName evidence="1">Uncharacterized protein</fullName>
    </submittedName>
</protein>